<proteinExistence type="predicted"/>
<evidence type="ECO:0000313" key="1">
    <source>
        <dbReference type="EMBL" id="ODQ57147.1"/>
    </source>
</evidence>
<dbReference type="AlphaFoldDB" id="A0A1E3NX37"/>
<organism evidence="1 2">
    <name type="scientific">Wickerhamomyces anomalus (strain ATCC 58044 / CBS 1984 / NCYC 433 / NRRL Y-366-8)</name>
    <name type="common">Yeast</name>
    <name type="synonym">Hansenula anomala</name>
    <dbReference type="NCBI Taxonomy" id="683960"/>
    <lineage>
        <taxon>Eukaryota</taxon>
        <taxon>Fungi</taxon>
        <taxon>Dikarya</taxon>
        <taxon>Ascomycota</taxon>
        <taxon>Saccharomycotina</taxon>
        <taxon>Saccharomycetes</taxon>
        <taxon>Phaffomycetales</taxon>
        <taxon>Wickerhamomycetaceae</taxon>
        <taxon>Wickerhamomyces</taxon>
    </lineage>
</organism>
<evidence type="ECO:0000313" key="2">
    <source>
        <dbReference type="Proteomes" id="UP000094112"/>
    </source>
</evidence>
<feature type="non-terminal residue" evidence="1">
    <location>
        <position position="1"/>
    </location>
</feature>
<accession>A0A1E3NX37</accession>
<sequence>ELQLAWISKSILYLYVLCSDISDRIGKDLRQIIISTSLTPDFGLYVVVFKFTELCER</sequence>
<dbReference type="RefSeq" id="XP_019036354.1">
    <property type="nucleotide sequence ID" value="XM_019186603.1"/>
</dbReference>
<dbReference type="GeneID" id="30203849"/>
<gene>
    <name evidence="1" type="ORF">WICANDRAFT_97646</name>
</gene>
<dbReference type="EMBL" id="KV454214">
    <property type="protein sequence ID" value="ODQ57147.1"/>
    <property type="molecule type" value="Genomic_DNA"/>
</dbReference>
<protein>
    <submittedName>
        <fullName evidence="1">Uncharacterized protein</fullName>
    </submittedName>
</protein>
<reference evidence="1 2" key="1">
    <citation type="journal article" date="2016" name="Proc. Natl. Acad. Sci. U.S.A.">
        <title>Comparative genomics of biotechnologically important yeasts.</title>
        <authorList>
            <person name="Riley R."/>
            <person name="Haridas S."/>
            <person name="Wolfe K.H."/>
            <person name="Lopes M.R."/>
            <person name="Hittinger C.T."/>
            <person name="Goeker M."/>
            <person name="Salamov A.A."/>
            <person name="Wisecaver J.H."/>
            <person name="Long T.M."/>
            <person name="Calvey C.H."/>
            <person name="Aerts A.L."/>
            <person name="Barry K.W."/>
            <person name="Choi C."/>
            <person name="Clum A."/>
            <person name="Coughlan A.Y."/>
            <person name="Deshpande S."/>
            <person name="Douglass A.P."/>
            <person name="Hanson S.J."/>
            <person name="Klenk H.-P."/>
            <person name="LaButti K.M."/>
            <person name="Lapidus A."/>
            <person name="Lindquist E.A."/>
            <person name="Lipzen A.M."/>
            <person name="Meier-Kolthoff J.P."/>
            <person name="Ohm R.A."/>
            <person name="Otillar R.P."/>
            <person name="Pangilinan J.L."/>
            <person name="Peng Y."/>
            <person name="Rokas A."/>
            <person name="Rosa C.A."/>
            <person name="Scheuner C."/>
            <person name="Sibirny A.A."/>
            <person name="Slot J.C."/>
            <person name="Stielow J.B."/>
            <person name="Sun H."/>
            <person name="Kurtzman C.P."/>
            <person name="Blackwell M."/>
            <person name="Grigoriev I.V."/>
            <person name="Jeffries T.W."/>
        </authorList>
    </citation>
    <scope>NUCLEOTIDE SEQUENCE [LARGE SCALE GENOMIC DNA]</scope>
    <source>
        <strain evidence="2">ATCC 58044 / CBS 1984 / NCYC 433 / NRRL Y-366-8</strain>
    </source>
</reference>
<dbReference type="Proteomes" id="UP000094112">
    <property type="component" value="Unassembled WGS sequence"/>
</dbReference>
<name>A0A1E3NX37_WICAA</name>
<keyword evidence="2" id="KW-1185">Reference proteome</keyword>